<evidence type="ECO:0000313" key="2">
    <source>
        <dbReference type="EMBL" id="KAF1966362.1"/>
    </source>
</evidence>
<feature type="chain" id="PRO_5025431873" evidence="1">
    <location>
        <begin position="18"/>
        <end position="248"/>
    </location>
</feature>
<name>A0A6A5URG6_9PLEO</name>
<accession>A0A6A5URG6</accession>
<dbReference type="EMBL" id="ML976747">
    <property type="protein sequence ID" value="KAF1966362.1"/>
    <property type="molecule type" value="Genomic_DNA"/>
</dbReference>
<sequence length="248" mass="26637">MLALFAAVCLCIATCETACYWRNGTADPDFAYKACDTDPLKPLSKICCNSDHDECLPNGLYQNVETHVYWRETCTNKTWELGGCLELCSREISQSKSDVVVTPCDGTSSSQTWCCGTTTDCCEEGSELPRYSVARRFGDPTSILVTSSSFVSSAAVSPGPSGTSDTSAKNKTELLSRGTKAGTGVDAGLGAVVLFAAGIMTAKVAHRRKRRSELSSWRFEYCLAPVELESKLCEVSEIPVESEGTSAV</sequence>
<dbReference type="OrthoDB" id="5215637at2759"/>
<evidence type="ECO:0000313" key="3">
    <source>
        <dbReference type="Proteomes" id="UP000800036"/>
    </source>
</evidence>
<organism evidence="2 3">
    <name type="scientific">Bimuria novae-zelandiae CBS 107.79</name>
    <dbReference type="NCBI Taxonomy" id="1447943"/>
    <lineage>
        <taxon>Eukaryota</taxon>
        <taxon>Fungi</taxon>
        <taxon>Dikarya</taxon>
        <taxon>Ascomycota</taxon>
        <taxon>Pezizomycotina</taxon>
        <taxon>Dothideomycetes</taxon>
        <taxon>Pleosporomycetidae</taxon>
        <taxon>Pleosporales</taxon>
        <taxon>Massarineae</taxon>
        <taxon>Didymosphaeriaceae</taxon>
        <taxon>Bimuria</taxon>
    </lineage>
</organism>
<dbReference type="AlphaFoldDB" id="A0A6A5URG6"/>
<gene>
    <name evidence="2" type="ORF">BU23DRAFT_326744</name>
</gene>
<keyword evidence="3" id="KW-1185">Reference proteome</keyword>
<reference evidence="2" key="1">
    <citation type="journal article" date="2020" name="Stud. Mycol.">
        <title>101 Dothideomycetes genomes: a test case for predicting lifestyles and emergence of pathogens.</title>
        <authorList>
            <person name="Haridas S."/>
            <person name="Albert R."/>
            <person name="Binder M."/>
            <person name="Bloem J."/>
            <person name="Labutti K."/>
            <person name="Salamov A."/>
            <person name="Andreopoulos B."/>
            <person name="Baker S."/>
            <person name="Barry K."/>
            <person name="Bills G."/>
            <person name="Bluhm B."/>
            <person name="Cannon C."/>
            <person name="Castanera R."/>
            <person name="Culley D."/>
            <person name="Daum C."/>
            <person name="Ezra D."/>
            <person name="Gonzalez J."/>
            <person name="Henrissat B."/>
            <person name="Kuo A."/>
            <person name="Liang C."/>
            <person name="Lipzen A."/>
            <person name="Lutzoni F."/>
            <person name="Magnuson J."/>
            <person name="Mondo S."/>
            <person name="Nolan M."/>
            <person name="Ohm R."/>
            <person name="Pangilinan J."/>
            <person name="Park H.-J."/>
            <person name="Ramirez L."/>
            <person name="Alfaro M."/>
            <person name="Sun H."/>
            <person name="Tritt A."/>
            <person name="Yoshinaga Y."/>
            <person name="Zwiers L.-H."/>
            <person name="Turgeon B."/>
            <person name="Goodwin S."/>
            <person name="Spatafora J."/>
            <person name="Crous P."/>
            <person name="Grigoriev I."/>
        </authorList>
    </citation>
    <scope>NUCLEOTIDE SEQUENCE</scope>
    <source>
        <strain evidence="2">CBS 107.79</strain>
    </source>
</reference>
<feature type="signal peptide" evidence="1">
    <location>
        <begin position="1"/>
        <end position="17"/>
    </location>
</feature>
<keyword evidence="1" id="KW-0732">Signal</keyword>
<evidence type="ECO:0000256" key="1">
    <source>
        <dbReference type="SAM" id="SignalP"/>
    </source>
</evidence>
<dbReference type="Proteomes" id="UP000800036">
    <property type="component" value="Unassembled WGS sequence"/>
</dbReference>
<proteinExistence type="predicted"/>
<protein>
    <submittedName>
        <fullName evidence="2">Uncharacterized protein</fullName>
    </submittedName>
</protein>